<comment type="subunit">
    <text evidence="4 11">Homodimer.</text>
</comment>
<dbReference type="Proteomes" id="UP000731465">
    <property type="component" value="Unassembled WGS sequence"/>
</dbReference>
<dbReference type="GO" id="GO:0004400">
    <property type="term" value="F:histidinol-phosphate transaminase activity"/>
    <property type="evidence" value="ECO:0007669"/>
    <property type="project" value="UniProtKB-EC"/>
</dbReference>
<dbReference type="Gene3D" id="3.90.1150.10">
    <property type="entry name" value="Aspartate Aminotransferase, domain 1"/>
    <property type="match status" value="1"/>
</dbReference>
<dbReference type="RefSeq" id="WP_219937918.1">
    <property type="nucleotide sequence ID" value="NZ_JAGFNY010000026.1"/>
</dbReference>
<dbReference type="InterPro" id="IPR015421">
    <property type="entry name" value="PyrdxlP-dep_Trfase_major"/>
</dbReference>
<protein>
    <recommendedName>
        <fullName evidence="11">Histidinol-phosphate aminotransferase</fullName>
        <ecNumber evidence="11">2.6.1.9</ecNumber>
    </recommendedName>
    <alternativeName>
        <fullName evidence="11">Imidazole acetol-phosphate transaminase</fullName>
    </alternativeName>
</protein>
<evidence type="ECO:0000256" key="2">
    <source>
        <dbReference type="ARBA" id="ARBA00005011"/>
    </source>
</evidence>
<dbReference type="HAMAP" id="MF_01023">
    <property type="entry name" value="HisC_aminotrans_2"/>
    <property type="match status" value="1"/>
</dbReference>
<keyword evidence="8 11" id="KW-0663">Pyridoxal phosphate</keyword>
<dbReference type="InterPro" id="IPR001917">
    <property type="entry name" value="Aminotrans_II_pyridoxalP_BS"/>
</dbReference>
<evidence type="ECO:0000256" key="7">
    <source>
        <dbReference type="ARBA" id="ARBA00022679"/>
    </source>
</evidence>
<dbReference type="EC" id="2.6.1.9" evidence="11"/>
<feature type="modified residue" description="N6-(pyridoxal phosphate)lysine" evidence="11">
    <location>
        <position position="215"/>
    </location>
</feature>
<proteinExistence type="inferred from homology"/>
<keyword evidence="5 11" id="KW-0032">Aminotransferase</keyword>
<keyword evidence="7 11" id="KW-0808">Transferase</keyword>
<dbReference type="CDD" id="cd00609">
    <property type="entry name" value="AAT_like"/>
    <property type="match status" value="1"/>
</dbReference>
<keyword evidence="6 11" id="KW-0028">Amino-acid biosynthesis</keyword>
<evidence type="ECO:0000256" key="5">
    <source>
        <dbReference type="ARBA" id="ARBA00022576"/>
    </source>
</evidence>
<name>A0ABS7DIK3_9GAMM</name>
<dbReference type="EMBL" id="JAGFNY010000026">
    <property type="protein sequence ID" value="MBW7570695.1"/>
    <property type="molecule type" value="Genomic_DNA"/>
</dbReference>
<dbReference type="PANTHER" id="PTHR42885:SF2">
    <property type="entry name" value="HISTIDINOL-PHOSPHATE AMINOTRANSFERASE"/>
    <property type="match status" value="1"/>
</dbReference>
<comment type="cofactor">
    <cofactor evidence="1 11">
        <name>pyridoxal 5'-phosphate</name>
        <dbReference type="ChEBI" id="CHEBI:597326"/>
    </cofactor>
</comment>
<evidence type="ECO:0000256" key="8">
    <source>
        <dbReference type="ARBA" id="ARBA00022898"/>
    </source>
</evidence>
<reference evidence="13 14" key="1">
    <citation type="submission" date="2021-03" db="EMBL/GenBank/DDBJ databases">
        <title>Succinivibrio sp. nov. isolated from feces of cow.</title>
        <authorList>
            <person name="Choi J.-Y."/>
        </authorList>
    </citation>
    <scope>NUCLEOTIDE SEQUENCE [LARGE SCALE GENOMIC DNA]</scope>
    <source>
        <strain evidence="13 14">AGMB01872</strain>
    </source>
</reference>
<sequence length="357" mass="40103">MNFEKLIVKHVQELVPYQSARRIGGHGHNFLNANESPKSEGYFLNSTTLNRYPDCQPEELIERFADYAGVHKSQVIATRGSDEVIGLIVRAFCEQGKEGILIAPPTYGMYEVAANTNNAIVATVDRHEDFTLDANQIIDAVKSSKFPVKVVFIDSPANPLGIVFKKEELEKVLNALEDTLIVLDEAYIEFAQKEHDLTYLVKDYENLVVTRTLSKAFALAGIRCGFAIANENIIKALLKVIDPYPICDPVAQIAIQALSDHAVGMTLERAKCCNERREKLRADLNELPFVEKIFESHGNFLLVKFKDGPKVFNRMAQKGVILRSFETKKGLKNCVRISIGSDVELEELVRYLKELDI</sequence>
<dbReference type="InterPro" id="IPR015422">
    <property type="entry name" value="PyrdxlP-dep_Trfase_small"/>
</dbReference>
<dbReference type="InterPro" id="IPR015424">
    <property type="entry name" value="PyrdxlP-dep_Trfase"/>
</dbReference>
<dbReference type="Gene3D" id="3.40.640.10">
    <property type="entry name" value="Type I PLP-dependent aspartate aminotransferase-like (Major domain)"/>
    <property type="match status" value="1"/>
</dbReference>
<evidence type="ECO:0000256" key="9">
    <source>
        <dbReference type="ARBA" id="ARBA00023102"/>
    </source>
</evidence>
<comment type="pathway">
    <text evidence="2 11">Amino-acid biosynthesis; L-histidine biosynthesis; L-histidine from 5-phospho-alpha-D-ribose 1-diphosphate: step 7/9.</text>
</comment>
<dbReference type="SUPFAM" id="SSF53383">
    <property type="entry name" value="PLP-dependent transferases"/>
    <property type="match status" value="1"/>
</dbReference>
<gene>
    <name evidence="11 13" type="primary">hisC</name>
    <name evidence="13" type="ORF">J5V48_07300</name>
</gene>
<dbReference type="InterPro" id="IPR004839">
    <property type="entry name" value="Aminotransferase_I/II_large"/>
</dbReference>
<evidence type="ECO:0000256" key="1">
    <source>
        <dbReference type="ARBA" id="ARBA00001933"/>
    </source>
</evidence>
<organism evidence="13 14">
    <name type="scientific">Succinivibrio faecicola</name>
    <dbReference type="NCBI Taxonomy" id="2820300"/>
    <lineage>
        <taxon>Bacteria</taxon>
        <taxon>Pseudomonadati</taxon>
        <taxon>Pseudomonadota</taxon>
        <taxon>Gammaproteobacteria</taxon>
        <taxon>Aeromonadales</taxon>
        <taxon>Succinivibrionaceae</taxon>
        <taxon>Succinivibrio</taxon>
    </lineage>
</organism>
<comment type="similarity">
    <text evidence="3 11">Belongs to the class-II pyridoxal-phosphate-dependent aminotransferase family. Histidinol-phosphate aminotransferase subfamily.</text>
</comment>
<dbReference type="PROSITE" id="PS00599">
    <property type="entry name" value="AA_TRANSFER_CLASS_2"/>
    <property type="match status" value="1"/>
</dbReference>
<dbReference type="PANTHER" id="PTHR42885">
    <property type="entry name" value="HISTIDINOL-PHOSPHATE AMINOTRANSFERASE-RELATED"/>
    <property type="match status" value="1"/>
</dbReference>
<accession>A0ABS7DIK3</accession>
<evidence type="ECO:0000313" key="14">
    <source>
        <dbReference type="Proteomes" id="UP000731465"/>
    </source>
</evidence>
<evidence type="ECO:0000256" key="4">
    <source>
        <dbReference type="ARBA" id="ARBA00011738"/>
    </source>
</evidence>
<dbReference type="Pfam" id="PF00155">
    <property type="entry name" value="Aminotran_1_2"/>
    <property type="match status" value="1"/>
</dbReference>
<evidence type="ECO:0000256" key="3">
    <source>
        <dbReference type="ARBA" id="ARBA00007970"/>
    </source>
</evidence>
<comment type="catalytic activity">
    <reaction evidence="10 11">
        <text>L-histidinol phosphate + 2-oxoglutarate = 3-(imidazol-4-yl)-2-oxopropyl phosphate + L-glutamate</text>
        <dbReference type="Rhea" id="RHEA:23744"/>
        <dbReference type="ChEBI" id="CHEBI:16810"/>
        <dbReference type="ChEBI" id="CHEBI:29985"/>
        <dbReference type="ChEBI" id="CHEBI:57766"/>
        <dbReference type="ChEBI" id="CHEBI:57980"/>
        <dbReference type="EC" id="2.6.1.9"/>
    </reaction>
</comment>
<evidence type="ECO:0000256" key="10">
    <source>
        <dbReference type="ARBA" id="ARBA00047481"/>
    </source>
</evidence>
<keyword evidence="9 11" id="KW-0368">Histidine biosynthesis</keyword>
<dbReference type="NCBIfam" id="TIGR01141">
    <property type="entry name" value="hisC"/>
    <property type="match status" value="1"/>
</dbReference>
<evidence type="ECO:0000313" key="13">
    <source>
        <dbReference type="EMBL" id="MBW7570695.1"/>
    </source>
</evidence>
<evidence type="ECO:0000256" key="6">
    <source>
        <dbReference type="ARBA" id="ARBA00022605"/>
    </source>
</evidence>
<keyword evidence="14" id="KW-1185">Reference proteome</keyword>
<feature type="domain" description="Aminotransferase class I/classII large" evidence="12">
    <location>
        <begin position="43"/>
        <end position="351"/>
    </location>
</feature>
<evidence type="ECO:0000256" key="11">
    <source>
        <dbReference type="HAMAP-Rule" id="MF_01023"/>
    </source>
</evidence>
<evidence type="ECO:0000259" key="12">
    <source>
        <dbReference type="Pfam" id="PF00155"/>
    </source>
</evidence>
<dbReference type="InterPro" id="IPR005861">
    <property type="entry name" value="HisP_aminotrans"/>
</dbReference>
<comment type="caution">
    <text evidence="13">The sequence shown here is derived from an EMBL/GenBank/DDBJ whole genome shotgun (WGS) entry which is preliminary data.</text>
</comment>